<evidence type="ECO:0000256" key="1">
    <source>
        <dbReference type="PROSITE-ProRule" id="PRU00221"/>
    </source>
</evidence>
<dbReference type="PROSITE" id="PS50294">
    <property type="entry name" value="WD_REPEATS_REGION"/>
    <property type="match status" value="1"/>
</dbReference>
<dbReference type="Gene3D" id="2.130.10.10">
    <property type="entry name" value="YVTN repeat-like/Quinoprotein amine dehydrogenase"/>
    <property type="match status" value="1"/>
</dbReference>
<dbReference type="FunFam" id="2.130.10.10:FF:000164">
    <property type="entry name" value="Kinesin family member 21A"/>
    <property type="match status" value="1"/>
</dbReference>
<gene>
    <name evidence="2" type="ORF">TTEB3V08_LOCUS5963</name>
</gene>
<reference evidence="2" key="1">
    <citation type="submission" date="2020-11" db="EMBL/GenBank/DDBJ databases">
        <authorList>
            <person name="Tran Van P."/>
        </authorList>
    </citation>
    <scope>NUCLEOTIDE SEQUENCE</scope>
</reference>
<dbReference type="SUPFAM" id="SSF50978">
    <property type="entry name" value="WD40 repeat-like"/>
    <property type="match status" value="1"/>
</dbReference>
<dbReference type="PROSITE" id="PS50082">
    <property type="entry name" value="WD_REPEATS_2"/>
    <property type="match status" value="2"/>
</dbReference>
<keyword evidence="1" id="KW-0853">WD repeat</keyword>
<dbReference type="EMBL" id="OE002014">
    <property type="protein sequence ID" value="CAD7457974.1"/>
    <property type="molecule type" value="Genomic_DNA"/>
</dbReference>
<dbReference type="AlphaFoldDB" id="A0A7R9NVN5"/>
<dbReference type="InterPro" id="IPR036322">
    <property type="entry name" value="WD40_repeat_dom_sf"/>
</dbReference>
<dbReference type="PANTHER" id="PTHR44156">
    <property type="entry name" value="SUPERNUMERARY LIMBS, ISOFORM B-RELATED"/>
    <property type="match status" value="1"/>
</dbReference>
<accession>A0A7R9NVN5</accession>
<proteinExistence type="predicted"/>
<protein>
    <submittedName>
        <fullName evidence="2">Uncharacterized protein</fullName>
    </submittedName>
</protein>
<dbReference type="InterPro" id="IPR015943">
    <property type="entry name" value="WD40/YVTN_repeat-like_dom_sf"/>
</dbReference>
<feature type="repeat" description="WD" evidence="1">
    <location>
        <begin position="241"/>
        <end position="282"/>
    </location>
</feature>
<dbReference type="InterPro" id="IPR001680">
    <property type="entry name" value="WD40_rpt"/>
</dbReference>
<organism evidence="2">
    <name type="scientific">Timema tahoe</name>
    <dbReference type="NCBI Taxonomy" id="61484"/>
    <lineage>
        <taxon>Eukaryota</taxon>
        <taxon>Metazoa</taxon>
        <taxon>Ecdysozoa</taxon>
        <taxon>Arthropoda</taxon>
        <taxon>Hexapoda</taxon>
        <taxon>Insecta</taxon>
        <taxon>Pterygota</taxon>
        <taxon>Neoptera</taxon>
        <taxon>Polyneoptera</taxon>
        <taxon>Phasmatodea</taxon>
        <taxon>Timematodea</taxon>
        <taxon>Timematoidea</taxon>
        <taxon>Timematidae</taxon>
        <taxon>Timema</taxon>
    </lineage>
</organism>
<feature type="repeat" description="WD" evidence="1">
    <location>
        <begin position="200"/>
        <end position="239"/>
    </location>
</feature>
<dbReference type="InterPro" id="IPR053299">
    <property type="entry name" value="ASTRA_WD_repeat"/>
</dbReference>
<dbReference type="SMART" id="SM00320">
    <property type="entry name" value="WD40"/>
    <property type="match status" value="4"/>
</dbReference>
<dbReference type="Pfam" id="PF00400">
    <property type="entry name" value="WD40"/>
    <property type="match status" value="3"/>
</dbReference>
<sequence>MCTPFNMYRWTLKTKCLSAMLVMERSRYECTGKLSGSHQAAVMCLAVGKVSDSEDLVVTGSKDHFIKVLFHQNTIVGAYGSAHLDVHLSEHSSELYLESWTVSRIHDVAECACFRSREAGQSKGTRLVEQGDVPPPALHQAFGSVYMVSAEDTGQLEVIAAGNRNYIFSSHSVMTLHDLYLVFEVNRTSSNMFIPKMNLTPPHYDGIQSLALQGDILFSGSRDMCIKKWDLSRQELIQSVNNAHKDWVCGLTFMPGGQLLLSGCRGGTVKVWSADSCQLLGEMKAHSTNINSITTNSSHIFTASNQVRTVPALERLTQASCGRPSQRSHVSQGQSPYNSITSFTVFNRCVLEDDQNQGTDDLERSEHYLTGWVSKKHNKEFPLWTRQSISLLCEASLVVLFLDVRVYVLRTWHEHSGEVKIWKSPHCSAMTMSTGQVLELSL</sequence>
<evidence type="ECO:0000313" key="2">
    <source>
        <dbReference type="EMBL" id="CAD7457974.1"/>
    </source>
</evidence>
<name>A0A7R9NVN5_9NEOP</name>